<dbReference type="InterPro" id="IPR011034">
    <property type="entry name" value="Formyl_transferase-like_C_sf"/>
</dbReference>
<dbReference type="HAMAP" id="MF_00182">
    <property type="entry name" value="Formyl_trans"/>
    <property type="match status" value="1"/>
</dbReference>
<dbReference type="CDD" id="cd08646">
    <property type="entry name" value="FMT_core_Met-tRNA-FMT_N"/>
    <property type="match status" value="1"/>
</dbReference>
<dbReference type="EC" id="2.1.2.9" evidence="2 5"/>
<dbReference type="InterPro" id="IPR005794">
    <property type="entry name" value="Fmt"/>
</dbReference>
<feature type="binding site" evidence="5">
    <location>
        <begin position="108"/>
        <end position="111"/>
    </location>
    <ligand>
        <name>(6S)-5,6,7,8-tetrahydrofolate</name>
        <dbReference type="ChEBI" id="CHEBI:57453"/>
    </ligand>
</feature>
<proteinExistence type="inferred from homology"/>
<reference evidence="8 9" key="1">
    <citation type="submission" date="2018-08" db="EMBL/GenBank/DDBJ databases">
        <title>A genome reference for cultivated species of the human gut microbiota.</title>
        <authorList>
            <person name="Zou Y."/>
            <person name="Xue W."/>
            <person name="Luo G."/>
        </authorList>
    </citation>
    <scope>NUCLEOTIDE SEQUENCE [LARGE SCALE GENOMIC DNA]</scope>
    <source>
        <strain evidence="8 9">AM43-2</strain>
    </source>
</reference>
<dbReference type="Pfam" id="PF02911">
    <property type="entry name" value="Formyl_trans_C"/>
    <property type="match status" value="1"/>
</dbReference>
<dbReference type="RefSeq" id="WP_118024465.1">
    <property type="nucleotide sequence ID" value="NZ_CAUFEU010000034.1"/>
</dbReference>
<keyword evidence="3 5" id="KW-0808">Transferase</keyword>
<organism evidence="8 9">
    <name type="scientific">Eubacterium ventriosum</name>
    <dbReference type="NCBI Taxonomy" id="39496"/>
    <lineage>
        <taxon>Bacteria</taxon>
        <taxon>Bacillati</taxon>
        <taxon>Bacillota</taxon>
        <taxon>Clostridia</taxon>
        <taxon>Eubacteriales</taxon>
        <taxon>Eubacteriaceae</taxon>
        <taxon>Eubacterium</taxon>
    </lineage>
</organism>
<dbReference type="AlphaFoldDB" id="A0A413S6A8"/>
<evidence type="ECO:0000256" key="1">
    <source>
        <dbReference type="ARBA" id="ARBA00010699"/>
    </source>
</evidence>
<gene>
    <name evidence="5" type="primary">fmt</name>
    <name evidence="8" type="ORF">DW929_00670</name>
</gene>
<dbReference type="NCBIfam" id="TIGR00460">
    <property type="entry name" value="fmt"/>
    <property type="match status" value="1"/>
</dbReference>
<name>A0A413S6A8_9FIRM</name>
<feature type="domain" description="Formyl transferase C-terminal" evidence="7">
    <location>
        <begin position="202"/>
        <end position="299"/>
    </location>
</feature>
<dbReference type="InterPro" id="IPR001555">
    <property type="entry name" value="GART_AS"/>
</dbReference>
<dbReference type="GO" id="GO:0004479">
    <property type="term" value="F:methionyl-tRNA formyltransferase activity"/>
    <property type="evidence" value="ECO:0007669"/>
    <property type="project" value="UniProtKB-UniRule"/>
</dbReference>
<evidence type="ECO:0000313" key="8">
    <source>
        <dbReference type="EMBL" id="RHA57379.1"/>
    </source>
</evidence>
<dbReference type="FunFam" id="3.40.50.12230:FF:000001">
    <property type="entry name" value="Methionyl-tRNA formyltransferase"/>
    <property type="match status" value="1"/>
</dbReference>
<keyword evidence="4 5" id="KW-0648">Protein biosynthesis</keyword>
<evidence type="ECO:0000259" key="6">
    <source>
        <dbReference type="Pfam" id="PF00551"/>
    </source>
</evidence>
<feature type="domain" description="Formyl transferase N-terminal" evidence="6">
    <location>
        <begin position="1"/>
        <end position="179"/>
    </location>
</feature>
<dbReference type="SUPFAM" id="SSF50486">
    <property type="entry name" value="FMT C-terminal domain-like"/>
    <property type="match status" value="1"/>
</dbReference>
<dbReference type="InterPro" id="IPR036477">
    <property type="entry name" value="Formyl_transf_N_sf"/>
</dbReference>
<dbReference type="InterPro" id="IPR002376">
    <property type="entry name" value="Formyl_transf_N"/>
</dbReference>
<comment type="similarity">
    <text evidence="1 5">Belongs to the Fmt family.</text>
</comment>
<accession>A0A413S6A8</accession>
<dbReference type="Proteomes" id="UP000284598">
    <property type="component" value="Unassembled WGS sequence"/>
</dbReference>
<sequence>MKIVFMGTPDFSVPALEELAKVHQVAAVVTQQDRPKGRGHKMQYTPVKEKALELNIPVYQPEKVKNPEFVDILREINPDVIVVIAFGQILSKEILDLPKYGCINVHASLLPKYRGAAPIQWAVIDGEEETGVTTMYMAEGLDTGDVIDTTVIKLDEKETGGSLFDKLAIEGGKLIVETLSKLENGTATRTPQDDEKSSYAGKITKELGQIDFTKPAVTIERLIRGLNPWPSAYTTLDGKAMKVWDATVEEGNVTEQPGEIVEIAKHYIKVATGENYLKINEIQLAGKKRMPMDAFLNGYSIKENILGV</sequence>
<dbReference type="InterPro" id="IPR005793">
    <property type="entry name" value="Formyl_trans_C"/>
</dbReference>
<comment type="function">
    <text evidence="5">Attaches a formyl group to the free amino group of methionyl-tRNA(fMet). The formyl group appears to play a dual role in the initiator identity of N-formylmethionyl-tRNA by promoting its recognition by IF2 and preventing the misappropriation of this tRNA by the elongation apparatus.</text>
</comment>
<evidence type="ECO:0000256" key="4">
    <source>
        <dbReference type="ARBA" id="ARBA00022917"/>
    </source>
</evidence>
<evidence type="ECO:0000256" key="3">
    <source>
        <dbReference type="ARBA" id="ARBA00022679"/>
    </source>
</evidence>
<evidence type="ECO:0000259" key="7">
    <source>
        <dbReference type="Pfam" id="PF02911"/>
    </source>
</evidence>
<dbReference type="InterPro" id="IPR041711">
    <property type="entry name" value="Met-tRNA-FMT_N"/>
</dbReference>
<protein>
    <recommendedName>
        <fullName evidence="2 5">Methionyl-tRNA formyltransferase</fullName>
        <ecNumber evidence="2 5">2.1.2.9</ecNumber>
    </recommendedName>
</protein>
<dbReference type="InterPro" id="IPR044135">
    <property type="entry name" value="Met-tRNA-FMT_C"/>
</dbReference>
<evidence type="ECO:0000256" key="5">
    <source>
        <dbReference type="HAMAP-Rule" id="MF_00182"/>
    </source>
</evidence>
<evidence type="ECO:0000313" key="9">
    <source>
        <dbReference type="Proteomes" id="UP000284598"/>
    </source>
</evidence>
<dbReference type="PANTHER" id="PTHR11138">
    <property type="entry name" value="METHIONYL-TRNA FORMYLTRANSFERASE"/>
    <property type="match status" value="1"/>
</dbReference>
<dbReference type="Gene3D" id="3.40.50.12230">
    <property type="match status" value="1"/>
</dbReference>
<dbReference type="CDD" id="cd08704">
    <property type="entry name" value="Met_tRNA_FMT_C"/>
    <property type="match status" value="1"/>
</dbReference>
<comment type="catalytic activity">
    <reaction evidence="5">
        <text>L-methionyl-tRNA(fMet) + (6R)-10-formyltetrahydrofolate = N-formyl-L-methionyl-tRNA(fMet) + (6S)-5,6,7,8-tetrahydrofolate + H(+)</text>
        <dbReference type="Rhea" id="RHEA:24380"/>
        <dbReference type="Rhea" id="RHEA-COMP:9952"/>
        <dbReference type="Rhea" id="RHEA-COMP:9953"/>
        <dbReference type="ChEBI" id="CHEBI:15378"/>
        <dbReference type="ChEBI" id="CHEBI:57453"/>
        <dbReference type="ChEBI" id="CHEBI:78530"/>
        <dbReference type="ChEBI" id="CHEBI:78844"/>
        <dbReference type="ChEBI" id="CHEBI:195366"/>
        <dbReference type="EC" id="2.1.2.9"/>
    </reaction>
</comment>
<dbReference type="PROSITE" id="PS00373">
    <property type="entry name" value="GART"/>
    <property type="match status" value="1"/>
</dbReference>
<dbReference type="PANTHER" id="PTHR11138:SF5">
    <property type="entry name" value="METHIONYL-TRNA FORMYLTRANSFERASE, MITOCHONDRIAL"/>
    <property type="match status" value="1"/>
</dbReference>
<dbReference type="EMBL" id="QSFO01000001">
    <property type="protein sequence ID" value="RHA57379.1"/>
    <property type="molecule type" value="Genomic_DNA"/>
</dbReference>
<dbReference type="GO" id="GO:0005829">
    <property type="term" value="C:cytosol"/>
    <property type="evidence" value="ECO:0007669"/>
    <property type="project" value="TreeGrafter"/>
</dbReference>
<dbReference type="Pfam" id="PF00551">
    <property type="entry name" value="Formyl_trans_N"/>
    <property type="match status" value="1"/>
</dbReference>
<dbReference type="SUPFAM" id="SSF53328">
    <property type="entry name" value="Formyltransferase"/>
    <property type="match status" value="1"/>
</dbReference>
<evidence type="ECO:0000256" key="2">
    <source>
        <dbReference type="ARBA" id="ARBA00012261"/>
    </source>
</evidence>
<comment type="caution">
    <text evidence="8">The sequence shown here is derived from an EMBL/GenBank/DDBJ whole genome shotgun (WGS) entry which is preliminary data.</text>
</comment>